<dbReference type="PANTHER" id="PTHR30033">
    <property type="entry name" value="FLAGELLAR HOOK-ASSOCIATED PROTEIN 1"/>
    <property type="match status" value="1"/>
</dbReference>
<evidence type="ECO:0000313" key="11">
    <source>
        <dbReference type="Proteomes" id="UP000308489"/>
    </source>
</evidence>
<dbReference type="KEGG" id="hhw:NCTC503_01105"/>
<keyword evidence="11" id="KW-1185">Reference proteome</keyword>
<dbReference type="PANTHER" id="PTHR30033:SF1">
    <property type="entry name" value="FLAGELLAR HOOK-ASSOCIATED PROTEIN 1"/>
    <property type="match status" value="1"/>
</dbReference>
<evidence type="ECO:0000313" key="10">
    <source>
        <dbReference type="EMBL" id="VTQ87595.1"/>
    </source>
</evidence>
<sequence>MSDLMSIFNIAKRGMNTHQKVIGVTSHNIANVNTKGYSRQHAEIQTTKPFGMPDMTSSISPGQLGTGSHVQSIQRVRDGFLDYQIRNESSTLGRYESREKYLNEIESIFNEPTEYGMSTMIGKFFEAWYGVSKQPEDSNARTVAAQQSDALAKELNHTYNQLKDLKANVRSEIKEKVFNINNVLAQLDDLNQQIMSVKISGMEPNDLMDRRDLLIDNLSKDFNINIDKKEFNSYNLSPGTLKGVPGNGEPLLVRKEPNFNVSRFSYVKGIESTQEASGEYSLKISYFKKGNANEEGKPIIIKGIKNKEELKEITRYIDECRVIWSDKDGKSYCEGKDIDLNAIRESGSINMDMFTERLGLFVPDSGELKGFMSVQKDVDKYMDQLNKLAKSIALSVNTIHSGKINPGSPKDKVVGTVDADYMPFFVNGEVARDKYDLENKLQGDNLKEVLDKEVEINAGNISLNKWILSDVMQIKTKTHDDEYAYSGDNKKDGESDGNRALAISRLQYTLIKIQGIKDTTTREEFIKSLTGTGENSKLIRSDLGLDVIENNINGMKIDAYFKDIVDELGIQTSEAHRIVINQKELLSGFSDARESVSGVSIDEEMANLVQFQHAYQASARMISVVDQLLDVVINGLIR</sequence>
<evidence type="ECO:0000256" key="4">
    <source>
        <dbReference type="ARBA" id="ARBA00016244"/>
    </source>
</evidence>
<keyword evidence="6" id="KW-0975">Bacterial flagellum</keyword>
<feature type="domain" description="Flagellar hook-associated protein FlgK helical" evidence="9">
    <location>
        <begin position="102"/>
        <end position="255"/>
    </location>
</feature>
<gene>
    <name evidence="10" type="primary">flgK</name>
    <name evidence="10" type="ORF">NCTC503_01105</name>
</gene>
<feature type="domain" description="Flagellar basal-body/hook protein C-terminal" evidence="8">
    <location>
        <begin position="596"/>
        <end position="634"/>
    </location>
</feature>
<feature type="domain" description="Flagellar basal body rod protein N-terminal" evidence="7">
    <location>
        <begin position="9"/>
        <end position="37"/>
    </location>
</feature>
<evidence type="ECO:0000256" key="2">
    <source>
        <dbReference type="ARBA" id="ARBA00004613"/>
    </source>
</evidence>
<name>A0A4U9R7X3_HATHI</name>
<reference evidence="10 11" key="1">
    <citation type="submission" date="2019-05" db="EMBL/GenBank/DDBJ databases">
        <authorList>
            <consortium name="Pathogen Informatics"/>
        </authorList>
    </citation>
    <scope>NUCLEOTIDE SEQUENCE [LARGE SCALE GENOMIC DNA]</scope>
    <source>
        <strain evidence="10 11">NCTC503</strain>
    </source>
</reference>
<evidence type="ECO:0000256" key="5">
    <source>
        <dbReference type="ARBA" id="ARBA00022525"/>
    </source>
</evidence>
<dbReference type="Proteomes" id="UP000308489">
    <property type="component" value="Chromosome 1"/>
</dbReference>
<dbReference type="OrthoDB" id="9802553at2"/>
<keyword evidence="10" id="KW-0966">Cell projection</keyword>
<dbReference type="InterPro" id="IPR002371">
    <property type="entry name" value="FlgK"/>
</dbReference>
<dbReference type="EMBL" id="LR590481">
    <property type="protein sequence ID" value="VTQ87595.1"/>
    <property type="molecule type" value="Genomic_DNA"/>
</dbReference>
<dbReference type="InterPro" id="IPR001444">
    <property type="entry name" value="Flag_bb_rod_N"/>
</dbReference>
<dbReference type="Pfam" id="PF22638">
    <property type="entry name" value="FlgK_D1"/>
    <property type="match status" value="1"/>
</dbReference>
<dbReference type="Pfam" id="PF00460">
    <property type="entry name" value="Flg_bb_rod"/>
    <property type="match status" value="1"/>
</dbReference>
<evidence type="ECO:0000259" key="8">
    <source>
        <dbReference type="Pfam" id="PF06429"/>
    </source>
</evidence>
<dbReference type="PRINTS" id="PR01005">
    <property type="entry name" value="FLGHOOKAP1"/>
</dbReference>
<dbReference type="Pfam" id="PF06429">
    <property type="entry name" value="Flg_bbr_C"/>
    <property type="match status" value="1"/>
</dbReference>
<dbReference type="GO" id="GO:0005198">
    <property type="term" value="F:structural molecule activity"/>
    <property type="evidence" value="ECO:0007669"/>
    <property type="project" value="InterPro"/>
</dbReference>
<dbReference type="GO" id="GO:0009424">
    <property type="term" value="C:bacterial-type flagellum hook"/>
    <property type="evidence" value="ECO:0007669"/>
    <property type="project" value="InterPro"/>
</dbReference>
<proteinExistence type="inferred from homology"/>
<dbReference type="RefSeq" id="WP_138209797.1">
    <property type="nucleotide sequence ID" value="NZ_CBCRUQ010000004.1"/>
</dbReference>
<evidence type="ECO:0000256" key="3">
    <source>
        <dbReference type="ARBA" id="ARBA00009677"/>
    </source>
</evidence>
<dbReference type="InterPro" id="IPR053927">
    <property type="entry name" value="FlgK_helical"/>
</dbReference>
<dbReference type="InterPro" id="IPR010930">
    <property type="entry name" value="Flg_bb/hook_C_dom"/>
</dbReference>
<keyword evidence="10" id="KW-0282">Flagellum</keyword>
<evidence type="ECO:0000259" key="7">
    <source>
        <dbReference type="Pfam" id="PF00460"/>
    </source>
</evidence>
<evidence type="ECO:0000259" key="9">
    <source>
        <dbReference type="Pfam" id="PF22638"/>
    </source>
</evidence>
<dbReference type="GO" id="GO:0005576">
    <property type="term" value="C:extracellular region"/>
    <property type="evidence" value="ECO:0007669"/>
    <property type="project" value="UniProtKB-SubCell"/>
</dbReference>
<keyword evidence="10" id="KW-0969">Cilium</keyword>
<dbReference type="NCBIfam" id="TIGR02492">
    <property type="entry name" value="flgK_ends"/>
    <property type="match status" value="1"/>
</dbReference>
<dbReference type="AlphaFoldDB" id="A0A4U9R7X3"/>
<evidence type="ECO:0000256" key="1">
    <source>
        <dbReference type="ARBA" id="ARBA00004365"/>
    </source>
</evidence>
<dbReference type="SUPFAM" id="SSF64518">
    <property type="entry name" value="Phase 1 flagellin"/>
    <property type="match status" value="1"/>
</dbReference>
<protein>
    <recommendedName>
        <fullName evidence="4">Flagellar hook-associated protein 1</fullName>
    </recommendedName>
</protein>
<accession>A0A4U9R7X3</accession>
<organism evidence="10 11">
    <name type="scientific">Hathewaya histolytica</name>
    <name type="common">Clostridium histolyticum</name>
    <dbReference type="NCBI Taxonomy" id="1498"/>
    <lineage>
        <taxon>Bacteria</taxon>
        <taxon>Bacillati</taxon>
        <taxon>Bacillota</taxon>
        <taxon>Clostridia</taxon>
        <taxon>Eubacteriales</taxon>
        <taxon>Clostridiaceae</taxon>
        <taxon>Hathewaya</taxon>
    </lineage>
</organism>
<comment type="subcellular location">
    <subcellularLocation>
        <location evidence="1">Bacterial flagellum</location>
    </subcellularLocation>
    <subcellularLocation>
        <location evidence="2">Secreted</location>
    </subcellularLocation>
</comment>
<evidence type="ECO:0000256" key="6">
    <source>
        <dbReference type="ARBA" id="ARBA00023143"/>
    </source>
</evidence>
<comment type="similarity">
    <text evidence="3">Belongs to the flagella basal body rod proteins family.</text>
</comment>
<keyword evidence="5" id="KW-0964">Secreted</keyword>
<dbReference type="GO" id="GO:0044780">
    <property type="term" value="P:bacterial-type flagellum assembly"/>
    <property type="evidence" value="ECO:0007669"/>
    <property type="project" value="InterPro"/>
</dbReference>